<keyword evidence="13" id="KW-0966">Cell projection</keyword>
<evidence type="ECO:0000256" key="5">
    <source>
        <dbReference type="ARBA" id="ARBA00022519"/>
    </source>
</evidence>
<dbReference type="InterPro" id="IPR028976">
    <property type="entry name" value="CheC-like_sf"/>
</dbReference>
<protein>
    <recommendedName>
        <fullName evidence="2 10">Flagellar motor switch protein FliM</fullName>
    </recommendedName>
</protein>
<evidence type="ECO:0000256" key="9">
    <source>
        <dbReference type="ARBA" id="ARBA00025044"/>
    </source>
</evidence>
<dbReference type="InterPro" id="IPR001689">
    <property type="entry name" value="Flag_FliM"/>
</dbReference>
<comment type="similarity">
    <text evidence="1 11">Belongs to the FliM family.</text>
</comment>
<keyword evidence="8 11" id="KW-0975">Bacterial flagellum</keyword>
<dbReference type="SUPFAM" id="SSF103039">
    <property type="entry name" value="CheC-like"/>
    <property type="match status" value="1"/>
</dbReference>
<evidence type="ECO:0000313" key="13">
    <source>
        <dbReference type="EMBL" id="WOT06256.1"/>
    </source>
</evidence>
<organism evidence="13 14">
    <name type="scientific">Shewanella youngdeokensis</name>
    <dbReference type="NCBI Taxonomy" id="2999068"/>
    <lineage>
        <taxon>Bacteria</taxon>
        <taxon>Pseudomonadati</taxon>
        <taxon>Pseudomonadota</taxon>
        <taxon>Gammaproteobacteria</taxon>
        <taxon>Alteromonadales</taxon>
        <taxon>Shewanellaceae</taxon>
        <taxon>Shewanella</taxon>
    </lineage>
</organism>
<dbReference type="RefSeq" id="WP_310470530.1">
    <property type="nucleotide sequence ID" value="NZ_CP136522.1"/>
</dbReference>
<dbReference type="InterPro" id="IPR001543">
    <property type="entry name" value="FliN-like_C"/>
</dbReference>
<keyword evidence="3 11" id="KW-1003">Cell membrane</keyword>
<dbReference type="Gene3D" id="3.40.1550.10">
    <property type="entry name" value="CheC-like"/>
    <property type="match status" value="1"/>
</dbReference>
<evidence type="ECO:0000313" key="14">
    <source>
        <dbReference type="Proteomes" id="UP001529491"/>
    </source>
</evidence>
<keyword evidence="6 11" id="KW-0283">Flagellar rotation</keyword>
<evidence type="ECO:0000256" key="3">
    <source>
        <dbReference type="ARBA" id="ARBA00022475"/>
    </source>
</evidence>
<comment type="subcellular location">
    <subcellularLocation>
        <location evidence="11">Cell inner membrane</location>
        <topology evidence="11">Peripheral membrane protein</topology>
    </subcellularLocation>
    <subcellularLocation>
        <location evidence="11">Bacterial flagellum basal body</location>
    </subcellularLocation>
</comment>
<dbReference type="PIRSF" id="PIRSF002888">
    <property type="entry name" value="FliM"/>
    <property type="match status" value="1"/>
</dbReference>
<accession>A0ABZ0K1H4</accession>
<gene>
    <name evidence="13" type="primary">fliM</name>
    <name evidence="13" type="ORF">RGE70_05505</name>
</gene>
<feature type="domain" description="Flagellar motor switch protein FliN-like C-terminal" evidence="12">
    <location>
        <begin position="248"/>
        <end position="317"/>
    </location>
</feature>
<dbReference type="PRINTS" id="PR00955">
    <property type="entry name" value="FLGMOTORFLIM"/>
</dbReference>
<dbReference type="Pfam" id="PF02154">
    <property type="entry name" value="FliM"/>
    <property type="match status" value="1"/>
</dbReference>
<evidence type="ECO:0000256" key="10">
    <source>
        <dbReference type="NCBIfam" id="TIGR01397"/>
    </source>
</evidence>
<evidence type="ECO:0000256" key="1">
    <source>
        <dbReference type="ARBA" id="ARBA00011049"/>
    </source>
</evidence>
<evidence type="ECO:0000256" key="2">
    <source>
        <dbReference type="ARBA" id="ARBA00021898"/>
    </source>
</evidence>
<evidence type="ECO:0000256" key="4">
    <source>
        <dbReference type="ARBA" id="ARBA00022500"/>
    </source>
</evidence>
<dbReference type="Gene3D" id="2.30.330.10">
    <property type="entry name" value="SpoA-like"/>
    <property type="match status" value="1"/>
</dbReference>
<reference evidence="13 14" key="1">
    <citation type="submission" date="2023-10" db="EMBL/GenBank/DDBJ databases">
        <title>Complete genome sequence of Shewanella sp. DAU334.</title>
        <authorList>
            <person name="Lee Y.-S."/>
            <person name="Jeong H.-R."/>
            <person name="Hwang E.-J."/>
            <person name="Choi Y.-L."/>
            <person name="Kim G.-D."/>
        </authorList>
    </citation>
    <scope>NUCLEOTIDE SEQUENCE [LARGE SCALE GENOMIC DNA]</scope>
    <source>
        <strain evidence="13 14">DAU334</strain>
    </source>
</reference>
<dbReference type="EMBL" id="CP136522">
    <property type="protein sequence ID" value="WOT06256.1"/>
    <property type="molecule type" value="Genomic_DNA"/>
</dbReference>
<proteinExistence type="inferred from homology"/>
<keyword evidence="4 11" id="KW-0145">Chemotaxis</keyword>
<comment type="function">
    <text evidence="9 11">FliM is one of three proteins (FliG, FliN, FliM) that forms the rotor-mounted switch complex (C ring), located at the base of the basal body. This complex interacts with the CheY and CheZ chemotaxis proteins, in addition to contacting components of the motor that determine the direction of flagellar rotation.</text>
</comment>
<evidence type="ECO:0000259" key="12">
    <source>
        <dbReference type="Pfam" id="PF01052"/>
    </source>
</evidence>
<keyword evidence="5 11" id="KW-0997">Cell inner membrane</keyword>
<dbReference type="Pfam" id="PF01052">
    <property type="entry name" value="FliMN_C"/>
    <property type="match status" value="1"/>
</dbReference>
<keyword evidence="13" id="KW-0969">Cilium</keyword>
<keyword evidence="14" id="KW-1185">Reference proteome</keyword>
<evidence type="ECO:0000256" key="11">
    <source>
        <dbReference type="PIRNR" id="PIRNR002888"/>
    </source>
</evidence>
<dbReference type="CDD" id="cd17908">
    <property type="entry name" value="FliM"/>
    <property type="match status" value="1"/>
</dbReference>
<dbReference type="InterPro" id="IPR036429">
    <property type="entry name" value="SpoA-like_sf"/>
</dbReference>
<evidence type="ECO:0000256" key="6">
    <source>
        <dbReference type="ARBA" id="ARBA00022779"/>
    </source>
</evidence>
<name>A0ABZ0K1H4_9GAMM</name>
<keyword evidence="7 11" id="KW-0472">Membrane</keyword>
<dbReference type="Proteomes" id="UP001529491">
    <property type="component" value="Chromosome"/>
</dbReference>
<sequence>MSDLLSQDEIDALLHGVDDVDEEMIDDNELDARSYDFSSQDRIVRGRMPTLEIVNERFARHLRISMFNMMRRAAEVSINGVQMLKFGEYVHTLFVPTSLNMVRFSPLKGTALITMEARLVFILVDNFFGGDGRFHAKIEGREFTPTERRIVQLLLKIIFEDYKDAWAPVMDVEFDFLDSEVNPAMANIVSPTEVVVVSSFHIEVDGGGGDFHITMPYSMIEPIRELLDAGVQSDTQDTDMRWSQALRDEIMDVEVGIDATVVEHKVSLRDVLEFKAGDVIPIELPEHIVLKVEDLPTYRCKMGKTNENLALKICEKIPRPETVKSELQLVTNKGKIRERSEI</sequence>
<dbReference type="PANTHER" id="PTHR30034:SF3">
    <property type="entry name" value="FLAGELLAR MOTOR SWITCH PROTEIN FLIM"/>
    <property type="match status" value="1"/>
</dbReference>
<dbReference type="SUPFAM" id="SSF101801">
    <property type="entry name" value="Surface presentation of antigens (SPOA)"/>
    <property type="match status" value="1"/>
</dbReference>
<evidence type="ECO:0000256" key="7">
    <source>
        <dbReference type="ARBA" id="ARBA00023136"/>
    </source>
</evidence>
<dbReference type="PANTHER" id="PTHR30034">
    <property type="entry name" value="FLAGELLAR MOTOR SWITCH PROTEIN FLIM"/>
    <property type="match status" value="1"/>
</dbReference>
<dbReference type="NCBIfam" id="TIGR01397">
    <property type="entry name" value="fliM_switch"/>
    <property type="match status" value="1"/>
</dbReference>
<evidence type="ECO:0000256" key="8">
    <source>
        <dbReference type="ARBA" id="ARBA00023143"/>
    </source>
</evidence>
<keyword evidence="13" id="KW-0282">Flagellum</keyword>